<gene>
    <name evidence="6" type="ORF">MNBD_ALPHA05-1670</name>
</gene>
<dbReference type="InterPro" id="IPR006913">
    <property type="entry name" value="CENP-V/GFA"/>
</dbReference>
<protein>
    <submittedName>
        <fullName evidence="6">Gfa-like protein</fullName>
    </submittedName>
</protein>
<name>A0A3B0SWJ6_9ZZZZ</name>
<dbReference type="PANTHER" id="PTHR33337">
    <property type="entry name" value="GFA DOMAIN-CONTAINING PROTEIN"/>
    <property type="match status" value="1"/>
</dbReference>
<accession>A0A3B0SWJ6</accession>
<organism evidence="6">
    <name type="scientific">hydrothermal vent metagenome</name>
    <dbReference type="NCBI Taxonomy" id="652676"/>
    <lineage>
        <taxon>unclassified sequences</taxon>
        <taxon>metagenomes</taxon>
        <taxon>ecological metagenomes</taxon>
    </lineage>
</organism>
<dbReference type="PANTHER" id="PTHR33337:SF40">
    <property type="entry name" value="CENP-V_GFA DOMAIN-CONTAINING PROTEIN-RELATED"/>
    <property type="match status" value="1"/>
</dbReference>
<dbReference type="InterPro" id="IPR011057">
    <property type="entry name" value="Mss4-like_sf"/>
</dbReference>
<feature type="domain" description="CENP-V/GFA" evidence="5">
    <location>
        <begin position="6"/>
        <end position="126"/>
    </location>
</feature>
<dbReference type="AlphaFoldDB" id="A0A3B0SWJ6"/>
<evidence type="ECO:0000256" key="4">
    <source>
        <dbReference type="ARBA" id="ARBA00023239"/>
    </source>
</evidence>
<reference evidence="6" key="1">
    <citation type="submission" date="2018-06" db="EMBL/GenBank/DDBJ databases">
        <authorList>
            <person name="Zhirakovskaya E."/>
        </authorList>
    </citation>
    <scope>NUCLEOTIDE SEQUENCE</scope>
</reference>
<keyword evidence="2" id="KW-0479">Metal-binding</keyword>
<sequence length="137" mass="14874">MTSPKLTGRCLCGAIEFSLDAGDLKDPGACHCSQCRRWAGHYWAAVNAPLAALSITKGEDAVTWYRASDYARRGFCGACGSSLFWHADKLEDYKDRIAVALGALDAPTGLKMAEHIFMADKGDYYDIADGLVQKATF</sequence>
<dbReference type="Pfam" id="PF04828">
    <property type="entry name" value="GFA"/>
    <property type="match status" value="1"/>
</dbReference>
<dbReference type="GO" id="GO:0046872">
    <property type="term" value="F:metal ion binding"/>
    <property type="evidence" value="ECO:0007669"/>
    <property type="project" value="UniProtKB-KW"/>
</dbReference>
<dbReference type="PROSITE" id="PS51891">
    <property type="entry name" value="CENP_V_GFA"/>
    <property type="match status" value="1"/>
</dbReference>
<dbReference type="GO" id="GO:0016846">
    <property type="term" value="F:carbon-sulfur lyase activity"/>
    <property type="evidence" value="ECO:0007669"/>
    <property type="project" value="InterPro"/>
</dbReference>
<proteinExistence type="inferred from homology"/>
<keyword evidence="3" id="KW-0862">Zinc</keyword>
<evidence type="ECO:0000256" key="1">
    <source>
        <dbReference type="ARBA" id="ARBA00005495"/>
    </source>
</evidence>
<evidence type="ECO:0000256" key="3">
    <source>
        <dbReference type="ARBA" id="ARBA00022833"/>
    </source>
</evidence>
<evidence type="ECO:0000256" key="2">
    <source>
        <dbReference type="ARBA" id="ARBA00022723"/>
    </source>
</evidence>
<dbReference type="SUPFAM" id="SSF51316">
    <property type="entry name" value="Mss4-like"/>
    <property type="match status" value="1"/>
</dbReference>
<dbReference type="Gene3D" id="3.90.1590.10">
    <property type="entry name" value="glutathione-dependent formaldehyde- activating enzyme (gfa)"/>
    <property type="match status" value="1"/>
</dbReference>
<comment type="similarity">
    <text evidence="1">Belongs to the Gfa family.</text>
</comment>
<evidence type="ECO:0000313" key="6">
    <source>
        <dbReference type="EMBL" id="VAW05457.1"/>
    </source>
</evidence>
<keyword evidence="4" id="KW-0456">Lyase</keyword>
<dbReference type="EMBL" id="UOEH01000471">
    <property type="protein sequence ID" value="VAW05457.1"/>
    <property type="molecule type" value="Genomic_DNA"/>
</dbReference>
<evidence type="ECO:0000259" key="5">
    <source>
        <dbReference type="PROSITE" id="PS51891"/>
    </source>
</evidence>